<dbReference type="AlphaFoldDB" id="A0AAW5PPA1"/>
<evidence type="ECO:0000313" key="2">
    <source>
        <dbReference type="EMBL" id="MCS4281699.1"/>
    </source>
</evidence>
<feature type="domain" description="DUF7716" evidence="1">
    <location>
        <begin position="41"/>
        <end position="107"/>
    </location>
</feature>
<dbReference type="RefSeq" id="WP_259262157.1">
    <property type="nucleotide sequence ID" value="NZ_JANUEK010000011.1"/>
</dbReference>
<proteinExistence type="predicted"/>
<accession>A0AAW5PPA1</accession>
<evidence type="ECO:0000313" key="3">
    <source>
        <dbReference type="Proteomes" id="UP001320691"/>
    </source>
</evidence>
<dbReference type="EMBL" id="JANUEK010000011">
    <property type="protein sequence ID" value="MCS4281699.1"/>
    <property type="molecule type" value="Genomic_DNA"/>
</dbReference>
<dbReference type="Proteomes" id="UP001320691">
    <property type="component" value="Unassembled WGS sequence"/>
</dbReference>
<name>A0AAW5PPA1_9GAMM</name>
<organism evidence="2 3">
    <name type="scientific">Stenotrophomonas rhizophila</name>
    <dbReference type="NCBI Taxonomy" id="216778"/>
    <lineage>
        <taxon>Bacteria</taxon>
        <taxon>Pseudomonadati</taxon>
        <taxon>Pseudomonadota</taxon>
        <taxon>Gammaproteobacteria</taxon>
        <taxon>Lysobacterales</taxon>
        <taxon>Lysobacteraceae</taxon>
        <taxon>Stenotrophomonas</taxon>
    </lineage>
</organism>
<protein>
    <recommendedName>
        <fullName evidence="1">DUF7716 domain-containing protein</fullName>
    </recommendedName>
</protein>
<dbReference type="Pfam" id="PF24832">
    <property type="entry name" value="DUF7716"/>
    <property type="match status" value="1"/>
</dbReference>
<comment type="caution">
    <text evidence="2">The sequence shown here is derived from an EMBL/GenBank/DDBJ whole genome shotgun (WGS) entry which is preliminary data.</text>
</comment>
<dbReference type="InterPro" id="IPR056133">
    <property type="entry name" value="DUF7716"/>
</dbReference>
<evidence type="ECO:0000259" key="1">
    <source>
        <dbReference type="Pfam" id="PF24832"/>
    </source>
</evidence>
<sequence length="236" mass="25343">MTDLLTLCQALEAIAGCTNDRDVWDRYGWVYATDGDERDARFWLSDHDAEHDDPSVEAFAAQHALSTYLEAATFADVLDVQKRQCPLSTLDDYAQALAYYSEYDAFAPVAGIDEALGEATAEARQAAHALGVGRGIFAAFDVALVQCPASKVKDAARIVAAVLDVPVGRALALCRDLPVELGRDLERPRAAAIAAAFQAAGIALEMRGYRAFPWMDAPATVRLMPVALRPAAAAGR</sequence>
<gene>
    <name evidence="2" type="ORF">M2412_003718</name>
</gene>
<reference evidence="2" key="1">
    <citation type="submission" date="2022-08" db="EMBL/GenBank/DDBJ databases">
        <title>Genomic analyses of the natural microbiome of Caenorhabditis elegans.</title>
        <authorList>
            <person name="Samuel B."/>
        </authorList>
    </citation>
    <scope>NUCLEOTIDE SEQUENCE</scope>
    <source>
        <strain evidence="2">BIGb0277</strain>
    </source>
</reference>